<dbReference type="AlphaFoldDB" id="A0A540R6K1"/>
<dbReference type="EMBL" id="VHIR01000009">
    <property type="protein sequence ID" value="TQE43363.1"/>
    <property type="molecule type" value="Genomic_DNA"/>
</dbReference>
<name>A0A540R6K1_9CORY</name>
<evidence type="ECO:0000313" key="12">
    <source>
        <dbReference type="Proteomes" id="UP000318080"/>
    </source>
</evidence>
<evidence type="ECO:0000256" key="6">
    <source>
        <dbReference type="ARBA" id="ARBA00023002"/>
    </source>
</evidence>
<dbReference type="GO" id="GO:0005829">
    <property type="term" value="C:cytosol"/>
    <property type="evidence" value="ECO:0007669"/>
    <property type="project" value="TreeGrafter"/>
</dbReference>
<proteinExistence type="inferred from homology"/>
<evidence type="ECO:0000259" key="10">
    <source>
        <dbReference type="Pfam" id="PF20628"/>
    </source>
</evidence>
<dbReference type="InterPro" id="IPR011008">
    <property type="entry name" value="Dimeric_a/b-barrel"/>
</dbReference>
<dbReference type="Pfam" id="PF20628">
    <property type="entry name" value="Dyp_perox_C"/>
    <property type="match status" value="1"/>
</dbReference>
<evidence type="ECO:0000256" key="7">
    <source>
        <dbReference type="ARBA" id="ARBA00023004"/>
    </source>
</evidence>
<keyword evidence="7" id="KW-0408">Iron</keyword>
<evidence type="ECO:0000256" key="2">
    <source>
        <dbReference type="ARBA" id="ARBA00022559"/>
    </source>
</evidence>
<dbReference type="InterPro" id="IPR006311">
    <property type="entry name" value="TAT_signal"/>
</dbReference>
<evidence type="ECO:0000256" key="5">
    <source>
        <dbReference type="ARBA" id="ARBA00022729"/>
    </source>
</evidence>
<keyword evidence="12" id="KW-1185">Reference proteome</keyword>
<evidence type="ECO:0000256" key="4">
    <source>
        <dbReference type="ARBA" id="ARBA00022723"/>
    </source>
</evidence>
<dbReference type="InterPro" id="IPR006314">
    <property type="entry name" value="Dyp_peroxidase"/>
</dbReference>
<evidence type="ECO:0000256" key="8">
    <source>
        <dbReference type="ARBA" id="ARBA00025737"/>
    </source>
</evidence>
<evidence type="ECO:0000313" key="11">
    <source>
        <dbReference type="EMBL" id="TQE43363.1"/>
    </source>
</evidence>
<dbReference type="PANTHER" id="PTHR30521:SF4">
    <property type="entry name" value="DEFERROCHELATASE"/>
    <property type="match status" value="1"/>
</dbReference>
<dbReference type="PANTHER" id="PTHR30521">
    <property type="entry name" value="DEFERROCHELATASE/PEROXIDASE"/>
    <property type="match status" value="1"/>
</dbReference>
<accession>A0A540R6K1</accession>
<keyword evidence="6" id="KW-0560">Oxidoreductase</keyword>
<dbReference type="GO" id="GO:0020037">
    <property type="term" value="F:heme binding"/>
    <property type="evidence" value="ECO:0007669"/>
    <property type="project" value="InterPro"/>
</dbReference>
<dbReference type="STRING" id="1686286.GCA_900092335_01964"/>
<dbReference type="InterPro" id="IPR048328">
    <property type="entry name" value="Dyp_perox_C"/>
</dbReference>
<keyword evidence="4" id="KW-0479">Metal-binding</keyword>
<dbReference type="SUPFAM" id="SSF54909">
    <property type="entry name" value="Dimeric alpha+beta barrel"/>
    <property type="match status" value="1"/>
</dbReference>
<evidence type="ECO:0000259" key="9">
    <source>
        <dbReference type="Pfam" id="PF04261"/>
    </source>
</evidence>
<dbReference type="GO" id="GO:0046872">
    <property type="term" value="F:metal ion binding"/>
    <property type="evidence" value="ECO:0007669"/>
    <property type="project" value="UniProtKB-KW"/>
</dbReference>
<dbReference type="RefSeq" id="WP_066513425.1">
    <property type="nucleotide sequence ID" value="NZ_LT596208.1"/>
</dbReference>
<feature type="domain" description="Dyp-type peroxidase C-terminal" evidence="10">
    <location>
        <begin position="217"/>
        <end position="398"/>
    </location>
</feature>
<gene>
    <name evidence="11" type="ORF">EJK80_07380</name>
</gene>
<dbReference type="Pfam" id="PF04261">
    <property type="entry name" value="Dyp_perox_N"/>
    <property type="match status" value="1"/>
</dbReference>
<comment type="similarity">
    <text evidence="8">Belongs to the DyP-type peroxidase family.</text>
</comment>
<keyword evidence="2 11" id="KW-0575">Peroxidase</keyword>
<keyword evidence="3" id="KW-0349">Heme</keyword>
<dbReference type="GO" id="GO:0004601">
    <property type="term" value="F:peroxidase activity"/>
    <property type="evidence" value="ECO:0007669"/>
    <property type="project" value="UniProtKB-KW"/>
</dbReference>
<dbReference type="NCBIfam" id="TIGR01413">
    <property type="entry name" value="Dyp_perox_fam"/>
    <property type="match status" value="1"/>
</dbReference>
<reference evidence="11 12" key="1">
    <citation type="submission" date="2019-06" db="EMBL/GenBank/DDBJ databases">
        <title>Draft genome of C. phoceense Strain 272.</title>
        <authorList>
            <person name="Pacheco L.G.C."/>
            <person name="Barberis C.M."/>
            <person name="Almuzara M.N."/>
            <person name="Traglia G.M."/>
            <person name="Santos C.S."/>
            <person name="Rocha D.J.P.G."/>
            <person name="Aguiar E.R.G.R."/>
            <person name="Vay C.A."/>
        </authorList>
    </citation>
    <scope>NUCLEOTIDE SEQUENCE [LARGE SCALE GENOMIC DNA]</scope>
    <source>
        <strain evidence="11 12">272</strain>
    </source>
</reference>
<sequence>MTHAQLGRRELMAGGAVAASALVVASCARGKEADPVGQATSGEKGASVSGAPLADAIVPFDGEHQAGVQTPSQAHVNLVGFNLKDGAGQRGARNLMRLWTEDARALCTAETPRGSLEPEMTQTPANLTVTCGWGESFFAKIGAQKPEWLGDVRSYTRDKLRPEWGQTDVVLQICCDDQLTASHVLRHMVRSGASYADVAWVQQGFLNANGSLEDGETPRNVFGQKDGTVNPKTDADFGEQVWIEDGPFKGGTAMVVRRINMNMETWEEVDRHAREISIGRTLDNGAPLSGTEENDPVDLEARDKYGLKAIDPTSHVARAHPPADHPEQVILRRPYNFDLAPSPERPGELSNSGQIFICFQKNPREQFEPIQARLDELDQLNTWITHVGSAMYYVVPGTQGGTSWGENLLKG</sequence>
<comment type="caution">
    <text evidence="11">The sequence shown here is derived from an EMBL/GenBank/DDBJ whole genome shotgun (WGS) entry which is preliminary data.</text>
</comment>
<dbReference type="GeneID" id="79853156"/>
<evidence type="ECO:0000256" key="1">
    <source>
        <dbReference type="ARBA" id="ARBA00001970"/>
    </source>
</evidence>
<dbReference type="PROSITE" id="PS51404">
    <property type="entry name" value="DYP_PEROXIDASE"/>
    <property type="match status" value="1"/>
</dbReference>
<dbReference type="Proteomes" id="UP000318080">
    <property type="component" value="Unassembled WGS sequence"/>
</dbReference>
<feature type="domain" description="Dyp-type peroxidase N-terminal" evidence="9">
    <location>
        <begin position="65"/>
        <end position="205"/>
    </location>
</feature>
<dbReference type="PROSITE" id="PS51318">
    <property type="entry name" value="TAT"/>
    <property type="match status" value="1"/>
</dbReference>
<evidence type="ECO:0000256" key="3">
    <source>
        <dbReference type="ARBA" id="ARBA00022617"/>
    </source>
</evidence>
<protein>
    <submittedName>
        <fullName evidence="11">Dyp-type peroxidase</fullName>
    </submittedName>
</protein>
<comment type="cofactor">
    <cofactor evidence="1">
        <name>heme b</name>
        <dbReference type="ChEBI" id="CHEBI:60344"/>
    </cofactor>
</comment>
<dbReference type="InterPro" id="IPR048327">
    <property type="entry name" value="Dyp_perox_N"/>
</dbReference>
<keyword evidence="5" id="KW-0732">Signal</keyword>
<organism evidence="11 12">
    <name type="scientific">Corynebacterium phoceense</name>
    <dbReference type="NCBI Taxonomy" id="1686286"/>
    <lineage>
        <taxon>Bacteria</taxon>
        <taxon>Bacillati</taxon>
        <taxon>Actinomycetota</taxon>
        <taxon>Actinomycetes</taxon>
        <taxon>Mycobacteriales</taxon>
        <taxon>Corynebacteriaceae</taxon>
        <taxon>Corynebacterium</taxon>
    </lineage>
</organism>